<accession>A0A5A7QHN5</accession>
<dbReference type="EMBL" id="BKCP01007170">
    <property type="protein sequence ID" value="GER44875.1"/>
    <property type="molecule type" value="Genomic_DNA"/>
</dbReference>
<evidence type="ECO:0000313" key="4">
    <source>
        <dbReference type="EMBL" id="GER44875.1"/>
    </source>
</evidence>
<evidence type="ECO:0000256" key="2">
    <source>
        <dbReference type="SAM" id="MobiDB-lite"/>
    </source>
</evidence>
<feature type="domain" description="C2H2-type" evidence="3">
    <location>
        <begin position="5"/>
        <end position="27"/>
    </location>
</feature>
<keyword evidence="1" id="KW-0863">Zinc-finger</keyword>
<dbReference type="GO" id="GO:0006355">
    <property type="term" value="P:regulation of DNA-templated transcription"/>
    <property type="evidence" value="ECO:0007669"/>
    <property type="project" value="InterPro"/>
</dbReference>
<dbReference type="AlphaFoldDB" id="A0A5A7QHN5"/>
<dbReference type="InterPro" id="IPR044303">
    <property type="entry name" value="ZAT1/4/9"/>
</dbReference>
<feature type="region of interest" description="Disordered" evidence="2">
    <location>
        <begin position="42"/>
        <end position="82"/>
    </location>
</feature>
<dbReference type="SMART" id="SM00355">
    <property type="entry name" value="ZnF_C2H2"/>
    <property type="match status" value="3"/>
</dbReference>
<dbReference type="GO" id="GO:0008270">
    <property type="term" value="F:zinc ion binding"/>
    <property type="evidence" value="ECO:0007669"/>
    <property type="project" value="UniProtKB-KW"/>
</dbReference>
<dbReference type="Gene3D" id="3.30.160.60">
    <property type="entry name" value="Classic Zinc Finger"/>
    <property type="match status" value="1"/>
</dbReference>
<protein>
    <submittedName>
        <fullName evidence="4">Zinc finger family protein</fullName>
    </submittedName>
</protein>
<sequence>MEKRHRCKLCFRNFANGRALGGHMRSHMMKFYDEAAANNRRPEKNHLWPPQMNSFSSTSVSQTSFPSSSSSSSSSSEEEEIKEIDKPIAADHDFYAGGFFPVRKRSKPGKGEGEAGDEDENEKQSSLSSISDTTPEENVARCLIMLSRDTWTRADLEFHDSDGEGARNKNWGNSGVGKGIKGKVRGGKYRCEECGKVFKSYQALGGHRASHKKVRVEHPRPESNSGSCPKVEKLHECPFCRRIFPSGQALGGHKRSHFVGQVGANSGNVNSSSPEKQIVNSAVLDIDLNMPAPVEDDEGSQVAVSVVSAINHFCQT</sequence>
<dbReference type="InterPro" id="IPR013087">
    <property type="entry name" value="Znf_C2H2_type"/>
</dbReference>
<dbReference type="Proteomes" id="UP000325081">
    <property type="component" value="Unassembled WGS sequence"/>
</dbReference>
<feature type="region of interest" description="Disordered" evidence="2">
    <location>
        <begin position="100"/>
        <end position="135"/>
    </location>
</feature>
<organism evidence="4 5">
    <name type="scientific">Striga asiatica</name>
    <name type="common">Asiatic witchweed</name>
    <name type="synonym">Buchnera asiatica</name>
    <dbReference type="NCBI Taxonomy" id="4170"/>
    <lineage>
        <taxon>Eukaryota</taxon>
        <taxon>Viridiplantae</taxon>
        <taxon>Streptophyta</taxon>
        <taxon>Embryophyta</taxon>
        <taxon>Tracheophyta</taxon>
        <taxon>Spermatophyta</taxon>
        <taxon>Magnoliopsida</taxon>
        <taxon>eudicotyledons</taxon>
        <taxon>Gunneridae</taxon>
        <taxon>Pentapetalae</taxon>
        <taxon>asterids</taxon>
        <taxon>lamiids</taxon>
        <taxon>Lamiales</taxon>
        <taxon>Orobanchaceae</taxon>
        <taxon>Buchnereae</taxon>
        <taxon>Striga</taxon>
    </lineage>
</organism>
<dbReference type="InterPro" id="IPR036236">
    <property type="entry name" value="Znf_C2H2_sf"/>
</dbReference>
<evidence type="ECO:0000259" key="3">
    <source>
        <dbReference type="PROSITE" id="PS50157"/>
    </source>
</evidence>
<evidence type="ECO:0000256" key="1">
    <source>
        <dbReference type="PROSITE-ProRule" id="PRU00042"/>
    </source>
</evidence>
<comment type="caution">
    <text evidence="4">The sequence shown here is derived from an EMBL/GenBank/DDBJ whole genome shotgun (WGS) entry which is preliminary data.</text>
</comment>
<dbReference type="SUPFAM" id="SSF57667">
    <property type="entry name" value="beta-beta-alpha zinc fingers"/>
    <property type="match status" value="2"/>
</dbReference>
<gene>
    <name evidence="4" type="ORF">STAS_21797</name>
</gene>
<evidence type="ECO:0000313" key="5">
    <source>
        <dbReference type="Proteomes" id="UP000325081"/>
    </source>
</evidence>
<dbReference type="PANTHER" id="PTHR46326:SF2">
    <property type="entry name" value="ZINC FINGER PROTEIN ZAT1-RELATED"/>
    <property type="match status" value="1"/>
</dbReference>
<name>A0A5A7QHN5_STRAF</name>
<feature type="compositionally biased region" description="Low complexity" evidence="2">
    <location>
        <begin position="54"/>
        <end position="75"/>
    </location>
</feature>
<dbReference type="Pfam" id="PF13912">
    <property type="entry name" value="zf-C2H2_6"/>
    <property type="match status" value="3"/>
</dbReference>
<keyword evidence="5" id="KW-1185">Reference proteome</keyword>
<dbReference type="PROSITE" id="PS00028">
    <property type="entry name" value="ZINC_FINGER_C2H2_1"/>
    <property type="match status" value="3"/>
</dbReference>
<reference evidence="5" key="1">
    <citation type="journal article" date="2019" name="Curr. Biol.">
        <title>Genome Sequence of Striga asiatica Provides Insight into the Evolution of Plant Parasitism.</title>
        <authorList>
            <person name="Yoshida S."/>
            <person name="Kim S."/>
            <person name="Wafula E.K."/>
            <person name="Tanskanen J."/>
            <person name="Kim Y.M."/>
            <person name="Honaas L."/>
            <person name="Yang Z."/>
            <person name="Spallek T."/>
            <person name="Conn C.E."/>
            <person name="Ichihashi Y."/>
            <person name="Cheong K."/>
            <person name="Cui S."/>
            <person name="Der J.P."/>
            <person name="Gundlach H."/>
            <person name="Jiao Y."/>
            <person name="Hori C."/>
            <person name="Ishida J.K."/>
            <person name="Kasahara H."/>
            <person name="Kiba T."/>
            <person name="Kim M.S."/>
            <person name="Koo N."/>
            <person name="Laohavisit A."/>
            <person name="Lee Y.H."/>
            <person name="Lumba S."/>
            <person name="McCourt P."/>
            <person name="Mortimer J.C."/>
            <person name="Mutuku J.M."/>
            <person name="Nomura T."/>
            <person name="Sasaki-Sekimoto Y."/>
            <person name="Seto Y."/>
            <person name="Wang Y."/>
            <person name="Wakatake T."/>
            <person name="Sakakibara H."/>
            <person name="Demura T."/>
            <person name="Yamaguchi S."/>
            <person name="Yoneyama K."/>
            <person name="Manabe R.I."/>
            <person name="Nelson D.C."/>
            <person name="Schulman A.H."/>
            <person name="Timko M.P."/>
            <person name="dePamphilis C.W."/>
            <person name="Choi D."/>
            <person name="Shirasu K."/>
        </authorList>
    </citation>
    <scope>NUCLEOTIDE SEQUENCE [LARGE SCALE GENOMIC DNA]</scope>
    <source>
        <strain evidence="5">cv. UVA1</strain>
    </source>
</reference>
<feature type="domain" description="C2H2-type" evidence="3">
    <location>
        <begin position="189"/>
        <end position="216"/>
    </location>
</feature>
<dbReference type="OrthoDB" id="9411774at2759"/>
<dbReference type="PANTHER" id="PTHR46326">
    <property type="entry name" value="ZINC FINGER PROTEIN ZAT1-RELATED"/>
    <property type="match status" value="1"/>
</dbReference>
<proteinExistence type="predicted"/>
<dbReference type="PROSITE" id="PS50157">
    <property type="entry name" value="ZINC_FINGER_C2H2_2"/>
    <property type="match status" value="3"/>
</dbReference>
<feature type="region of interest" description="Disordered" evidence="2">
    <location>
        <begin position="209"/>
        <end position="228"/>
    </location>
</feature>
<keyword evidence="1" id="KW-0862">Zinc</keyword>
<keyword evidence="1" id="KW-0479">Metal-binding</keyword>
<feature type="compositionally biased region" description="Polar residues" evidence="2">
    <location>
        <begin position="124"/>
        <end position="133"/>
    </location>
</feature>
<feature type="domain" description="C2H2-type" evidence="3">
    <location>
        <begin position="235"/>
        <end position="257"/>
    </location>
</feature>